<dbReference type="Proteomes" id="UP001589813">
    <property type="component" value="Unassembled WGS sequence"/>
</dbReference>
<dbReference type="EMBL" id="JBHLXP010000004">
    <property type="protein sequence ID" value="MFC0049850.1"/>
    <property type="molecule type" value="Genomic_DNA"/>
</dbReference>
<keyword evidence="2" id="KW-1185">Reference proteome</keyword>
<sequence>MEQQSLVWSLPVQNVNASRSTIQGLQDYKNRFWAIGLNGDTLQPDGFLKFFNDRSLPFAYFVRSQGLSIGTDAAYDSNISTLQSYIQQQINAEADLVNAIIGQLKDYQARNWAIGLNGDTLQPDGFVSFFGQRQLPFDFYVRSQGVSLGEPSAYNHNILTLQQYLQQLR</sequence>
<evidence type="ECO:0008006" key="3">
    <source>
        <dbReference type="Google" id="ProtNLM"/>
    </source>
</evidence>
<evidence type="ECO:0000313" key="2">
    <source>
        <dbReference type="Proteomes" id="UP001589813"/>
    </source>
</evidence>
<comment type="caution">
    <text evidence="1">The sequence shown here is derived from an EMBL/GenBank/DDBJ whole genome shotgun (WGS) entry which is preliminary data.</text>
</comment>
<gene>
    <name evidence="1" type="ORF">ACFFJP_16235</name>
</gene>
<organism evidence="1 2">
    <name type="scientific">Rheinheimera tilapiae</name>
    <dbReference type="NCBI Taxonomy" id="875043"/>
    <lineage>
        <taxon>Bacteria</taxon>
        <taxon>Pseudomonadati</taxon>
        <taxon>Pseudomonadota</taxon>
        <taxon>Gammaproteobacteria</taxon>
        <taxon>Chromatiales</taxon>
        <taxon>Chromatiaceae</taxon>
        <taxon>Rheinheimera</taxon>
    </lineage>
</organism>
<reference evidence="1 2" key="1">
    <citation type="submission" date="2024-09" db="EMBL/GenBank/DDBJ databases">
        <authorList>
            <person name="Sun Q."/>
            <person name="Mori K."/>
        </authorList>
    </citation>
    <scope>NUCLEOTIDE SEQUENCE [LARGE SCALE GENOMIC DNA]</scope>
    <source>
        <strain evidence="1 2">KCTC 23315</strain>
    </source>
</reference>
<name>A0ABV6BG55_9GAMM</name>
<accession>A0ABV6BG55</accession>
<protein>
    <recommendedName>
        <fullName evidence="3">DUF3298 domain-containing protein</fullName>
    </recommendedName>
</protein>
<dbReference type="RefSeq" id="WP_377246489.1">
    <property type="nucleotide sequence ID" value="NZ_JBHLXP010000004.1"/>
</dbReference>
<proteinExistence type="predicted"/>
<evidence type="ECO:0000313" key="1">
    <source>
        <dbReference type="EMBL" id="MFC0049850.1"/>
    </source>
</evidence>